<reference evidence="2 3" key="1">
    <citation type="submission" date="2023-04" db="EMBL/GenBank/DDBJ databases">
        <title>A novel bacteria isolated from coastal sediment.</title>
        <authorList>
            <person name="Liu X.-J."/>
            <person name="Du Z.-J."/>
        </authorList>
    </citation>
    <scope>NUCLEOTIDE SEQUENCE [LARGE SCALE GENOMIC DNA]</scope>
    <source>
        <strain evidence="2 3">SDUM461004</strain>
    </source>
</reference>
<accession>A0ABU1ALC3</accession>
<keyword evidence="3" id="KW-1185">Reference proteome</keyword>
<evidence type="ECO:0000313" key="2">
    <source>
        <dbReference type="EMBL" id="MDQ8194650.1"/>
    </source>
</evidence>
<evidence type="ECO:0000313" key="3">
    <source>
        <dbReference type="Proteomes" id="UP001243717"/>
    </source>
</evidence>
<dbReference type="EMBL" id="JARXIC010000013">
    <property type="protein sequence ID" value="MDQ8194650.1"/>
    <property type="molecule type" value="Genomic_DNA"/>
</dbReference>
<protein>
    <submittedName>
        <fullName evidence="2">Uncharacterized protein</fullName>
    </submittedName>
</protein>
<comment type="caution">
    <text evidence="2">The sequence shown here is derived from an EMBL/GenBank/DDBJ whole genome shotgun (WGS) entry which is preliminary data.</text>
</comment>
<evidence type="ECO:0000256" key="1">
    <source>
        <dbReference type="SAM" id="MobiDB-lite"/>
    </source>
</evidence>
<name>A0ABU1ALC3_9BACT</name>
<organism evidence="2 3">
    <name type="scientific">Thalassobacterium sedimentorum</name>
    <dbReference type="NCBI Taxonomy" id="3041258"/>
    <lineage>
        <taxon>Bacteria</taxon>
        <taxon>Pseudomonadati</taxon>
        <taxon>Verrucomicrobiota</taxon>
        <taxon>Opitutia</taxon>
        <taxon>Puniceicoccales</taxon>
        <taxon>Coraliomargaritaceae</taxon>
        <taxon>Thalassobacterium</taxon>
    </lineage>
</organism>
<dbReference type="Proteomes" id="UP001243717">
    <property type="component" value="Unassembled WGS sequence"/>
</dbReference>
<proteinExistence type="predicted"/>
<feature type="region of interest" description="Disordered" evidence="1">
    <location>
        <begin position="51"/>
        <end position="72"/>
    </location>
</feature>
<sequence length="1030" mass="111175">MSFIILLIVGLSALVSVETQRASSSQKQLEARSNALLALKMAVGQLQQHVGPDQRITAPSDINEASNPNSDNHSHWTGVWRQAPGSNIRSPALLTWLVSGNENGIDLTPSTTIAEPTGVTSSSVWLVGDGSVDNTDKQIKLPKQSVLNRNGTASGHYAWWTGDEGAKAHLALVDPAEIRPDNERIYSFLAAQRSGGELIEDAENTLLGSHYPANNSELNNVVSPAQLPLATTDVNTVLTNTLRSRFHDVTVSSESLLVDTAQGGLKKDLSAWLNSAPNSVGPDDEDFIISPIGNDEEGLPRWGLIRSYNSIRENGSIALAARNQSETEHGLYPVITYANLGFNLSCSGQDMSLQVRLFPEVVIWNPYNVPIAAATYECGMGVSNPTNRAINFEVDGNTKTTLYLNKAVLDNSSAPSRAFSFTLEAPEIPPGASLLFSLSDTEHNNEYTHGENIMTADSTPGINSVAMTPAVGSGASIHFTEDGGDLQPATVTWNFLGNSGRLNAALRLKPSVPDNAEGFTFGDDALHIVDAVGYSATSGSQDTLVAAGQEASGTHYNIFLEIAMRGGASNARMAWVSQSNFRAPESKRFGRDSENPAYYANDSPATLTTPVAPNANSSYWRASTGELINSPSGKAQDTVLAEFQPSGVPLFSIAQLQHANLSLISGYPTYPVGNSLAPIRIALDATSDTQMNYGAGIDRTYDIAYLLNEQLWDRYFFSTLPSNLTQAELDAGYQAPNSRLAIEQNTTLTDLIGTGAYNTAAEKLTIRGGFNINSTSENAWRALFASLNGLAYDPVERQVSNSLLDSPFSRYALPQYDTETTWDASYRQLTEEQIEDLAQRMVEEIRERGPFLSLADFVNRRLVDGEHGFKGPLQAAIDQQSSNPATGTTGINALSDFPTGNLAGVSSYMWGEDNYFLPQLQGGENAELPAASRFAFAPSYLTQADMLSALGPVLTARSDTFLIRTYGDATNPTTGNVEGRAWCEAIVQRTSDYIDQSLDASALPTSGSNNERFGRNFRILSIRWLTENEV</sequence>
<gene>
    <name evidence="2" type="ORF">QEH59_09445</name>
</gene>